<comment type="caution">
    <text evidence="7">The sequence shown here is derived from an EMBL/GenBank/DDBJ whole genome shotgun (WGS) entry which is preliminary data.</text>
</comment>
<reference evidence="8" key="2">
    <citation type="journal article" date="2017" name="J. Anim. Genet.">
        <title>Multiple reference genome sequences of hot pepper reveal the massive evolution of plant disease resistance genes by retroduplication.</title>
        <authorList>
            <person name="Kim S."/>
            <person name="Park J."/>
            <person name="Yeom S.-I."/>
            <person name="Kim Y.-M."/>
            <person name="Seo E."/>
            <person name="Kim K.-T."/>
            <person name="Kim M.-S."/>
            <person name="Lee J.M."/>
            <person name="Cheong K."/>
            <person name="Shin H.-S."/>
            <person name="Kim S.-B."/>
            <person name="Han K."/>
            <person name="Lee J."/>
            <person name="Park M."/>
            <person name="Lee H.-A."/>
            <person name="Lee H.-Y."/>
            <person name="Lee Y."/>
            <person name="Oh S."/>
            <person name="Lee J.H."/>
            <person name="Choi E."/>
            <person name="Choi E."/>
            <person name="Lee S.E."/>
            <person name="Jeon J."/>
            <person name="Kim H."/>
            <person name="Choi G."/>
            <person name="Song H."/>
            <person name="Lee J."/>
            <person name="Lee S.-C."/>
            <person name="Kwon J.-K."/>
            <person name="Lee H.-Y."/>
            <person name="Koo N."/>
            <person name="Hong Y."/>
            <person name="Kim R.W."/>
            <person name="Kang W.-H."/>
            <person name="Huh J.H."/>
            <person name="Kang B.-C."/>
            <person name="Yang T.-J."/>
            <person name="Lee Y.-H."/>
            <person name="Bennetzen J.L."/>
            <person name="Choi D."/>
        </authorList>
    </citation>
    <scope>NUCLEOTIDE SEQUENCE [LARGE SCALE GENOMIC DNA]</scope>
    <source>
        <strain evidence="8">cv. PBC81</strain>
    </source>
</reference>
<evidence type="ECO:0000259" key="6">
    <source>
        <dbReference type="PROSITE" id="PS51775"/>
    </source>
</evidence>
<dbReference type="AlphaFoldDB" id="A0A2G2W4I8"/>
<protein>
    <recommendedName>
        <fullName evidence="6">GTD-binding domain-containing protein</fullName>
    </recommendedName>
</protein>
<feature type="region of interest" description="Disordered" evidence="5">
    <location>
        <begin position="116"/>
        <end position="152"/>
    </location>
</feature>
<keyword evidence="8" id="KW-1185">Reference proteome</keyword>
<evidence type="ECO:0000256" key="4">
    <source>
        <dbReference type="ARBA" id="ARBA00023136"/>
    </source>
</evidence>
<evidence type="ECO:0000256" key="1">
    <source>
        <dbReference type="ARBA" id="ARBA00004370"/>
    </source>
</evidence>
<dbReference type="InterPro" id="IPR007656">
    <property type="entry name" value="GTD-bd"/>
</dbReference>
<organism evidence="7 8">
    <name type="scientific">Capsicum baccatum</name>
    <name type="common">Peruvian pepper</name>
    <dbReference type="NCBI Taxonomy" id="33114"/>
    <lineage>
        <taxon>Eukaryota</taxon>
        <taxon>Viridiplantae</taxon>
        <taxon>Streptophyta</taxon>
        <taxon>Embryophyta</taxon>
        <taxon>Tracheophyta</taxon>
        <taxon>Spermatophyta</taxon>
        <taxon>Magnoliopsida</taxon>
        <taxon>eudicotyledons</taxon>
        <taxon>Gunneridae</taxon>
        <taxon>Pentapetalae</taxon>
        <taxon>asterids</taxon>
        <taxon>lamiids</taxon>
        <taxon>Solanales</taxon>
        <taxon>Solanaceae</taxon>
        <taxon>Solanoideae</taxon>
        <taxon>Capsiceae</taxon>
        <taxon>Capsicum</taxon>
    </lineage>
</organism>
<sequence length="304" mass="35311">MVRPAFLYGMECWPVKKTHIQRMKVVEMRMLRWMCGCTRKGRIRNEVIRDKVGAALVEDKMREARLRWFNHMMRGSMDAPMQRCERLARDGFKREKQDDLQLPISLASIDVGESSKRELDTASSPNELKNLTIGSTSSSKRQQLEHATPTKKNVSFSKREGLRVLQFTWYCKVWNRLLCDFCGKSNELRNGCCSKNILNEKCSEKIKSCKTGLLMNLNLEEEKNDGLLKMDSEKEEYEDECNDEDKVFDVLSLRKMVKMERHRANAAYLELEKERMAAATAAEETMGMILRLQNDKSLVEMEAN</sequence>
<comment type="subcellular location">
    <subcellularLocation>
        <location evidence="1">Membrane</location>
    </subcellularLocation>
</comment>
<evidence type="ECO:0000313" key="7">
    <source>
        <dbReference type="EMBL" id="PHT40147.1"/>
    </source>
</evidence>
<dbReference type="GO" id="GO:0016020">
    <property type="term" value="C:membrane"/>
    <property type="evidence" value="ECO:0007669"/>
    <property type="project" value="UniProtKB-SubCell"/>
</dbReference>
<dbReference type="Proteomes" id="UP000224567">
    <property type="component" value="Unassembled WGS sequence"/>
</dbReference>
<dbReference type="EMBL" id="MLFT02000008">
    <property type="protein sequence ID" value="PHT40147.1"/>
    <property type="molecule type" value="Genomic_DNA"/>
</dbReference>
<dbReference type="OrthoDB" id="1433623at2759"/>
<dbReference type="Pfam" id="PF04576">
    <property type="entry name" value="Zein-binding"/>
    <property type="match status" value="1"/>
</dbReference>
<dbReference type="GO" id="GO:0080115">
    <property type="term" value="F:myosin XI tail binding"/>
    <property type="evidence" value="ECO:0007669"/>
    <property type="project" value="UniProtKB-ARBA"/>
</dbReference>
<name>A0A2G2W4I8_CAPBA</name>
<evidence type="ECO:0000256" key="2">
    <source>
        <dbReference type="ARBA" id="ARBA00022692"/>
    </source>
</evidence>
<evidence type="ECO:0000313" key="8">
    <source>
        <dbReference type="Proteomes" id="UP000224567"/>
    </source>
</evidence>
<dbReference type="STRING" id="33114.A0A2G2W4I8"/>
<dbReference type="PROSITE" id="PS51775">
    <property type="entry name" value="GTD_BINDING"/>
    <property type="match status" value="1"/>
</dbReference>
<dbReference type="PANTHER" id="PTHR46238:SF8">
    <property type="entry name" value="ENDONUCLEASE_EXONUCLEASE_PHOSPHATASE DOMAIN-CONTAINING PROTEIN"/>
    <property type="match status" value="1"/>
</dbReference>
<proteinExistence type="predicted"/>
<keyword evidence="4" id="KW-0472">Membrane</keyword>
<keyword evidence="2" id="KW-0812">Transmembrane</keyword>
<accession>A0A2G2W4I8</accession>
<feature type="compositionally biased region" description="Polar residues" evidence="5">
    <location>
        <begin position="121"/>
        <end position="141"/>
    </location>
</feature>
<keyword evidence="3" id="KW-1133">Transmembrane helix</keyword>
<dbReference type="PANTHER" id="PTHR46238">
    <property type="entry name" value="REVERSE TRANSCRIPTASE DOMAIN-CONTAINING PROTEIN"/>
    <property type="match status" value="1"/>
</dbReference>
<evidence type="ECO:0000256" key="5">
    <source>
        <dbReference type="SAM" id="MobiDB-lite"/>
    </source>
</evidence>
<evidence type="ECO:0000256" key="3">
    <source>
        <dbReference type="ARBA" id="ARBA00022989"/>
    </source>
</evidence>
<gene>
    <name evidence="7" type="ORF">CQW23_19001</name>
</gene>
<reference evidence="7 8" key="1">
    <citation type="journal article" date="2017" name="Genome Biol.">
        <title>New reference genome sequences of hot pepper reveal the massive evolution of plant disease-resistance genes by retroduplication.</title>
        <authorList>
            <person name="Kim S."/>
            <person name="Park J."/>
            <person name="Yeom S.I."/>
            <person name="Kim Y.M."/>
            <person name="Seo E."/>
            <person name="Kim K.T."/>
            <person name="Kim M.S."/>
            <person name="Lee J.M."/>
            <person name="Cheong K."/>
            <person name="Shin H.S."/>
            <person name="Kim S.B."/>
            <person name="Han K."/>
            <person name="Lee J."/>
            <person name="Park M."/>
            <person name="Lee H.A."/>
            <person name="Lee H.Y."/>
            <person name="Lee Y."/>
            <person name="Oh S."/>
            <person name="Lee J.H."/>
            <person name="Choi E."/>
            <person name="Choi E."/>
            <person name="Lee S.E."/>
            <person name="Jeon J."/>
            <person name="Kim H."/>
            <person name="Choi G."/>
            <person name="Song H."/>
            <person name="Lee J."/>
            <person name="Lee S.C."/>
            <person name="Kwon J.K."/>
            <person name="Lee H.Y."/>
            <person name="Koo N."/>
            <person name="Hong Y."/>
            <person name="Kim R.W."/>
            <person name="Kang W.H."/>
            <person name="Huh J.H."/>
            <person name="Kang B.C."/>
            <person name="Yang T.J."/>
            <person name="Lee Y.H."/>
            <person name="Bennetzen J.L."/>
            <person name="Choi D."/>
        </authorList>
    </citation>
    <scope>NUCLEOTIDE SEQUENCE [LARGE SCALE GENOMIC DNA]</scope>
    <source>
        <strain evidence="8">cv. PBC81</strain>
    </source>
</reference>
<feature type="domain" description="GTD-binding" evidence="6">
    <location>
        <begin position="248"/>
        <end position="304"/>
    </location>
</feature>